<feature type="compositionally biased region" description="Acidic residues" evidence="12">
    <location>
        <begin position="440"/>
        <end position="465"/>
    </location>
</feature>
<keyword evidence="4" id="KW-0145">Chemotaxis</keyword>
<sequence length="1159" mass="120908">MTVSDEFVRESTSQLRDLSDGLIAIEQAPGDGATLDEAFRTAHSLKGNCAMAGLTEASAVAHAVEDVLGAVRTGEVLPEPDLIDAALDGTDSIESLVEAARTGDTETVEYEASIETLRETLAARREADADADPVVRTDDSAAEEEPEAPPDDLDADVLDALDTAAEYDDLDELLAAMDDDEGLDEMPDLPEAKQLNEGSATDETADETPVSSGDGPFAAPDEASTPEPTGDAPAPTEDDADPFASVQAEVAEEESNLAELQAEIDAVSFGEFDEDDDLSIEELVEGVDDETVAASDETDENGGFRFGEDREDASDAPNAAETDADDAFGEPFGADPEGATPVEADAGFDGSGPFADAPADDVAEATAAGGQSEDGSDDGFDGSGPFAAPDEASTPEPTGDAPAPTEDDADPFASVQAEVAEEESNLAELQAEIDAVSFGEFDEDDDLSIEELIEADPAAEADEAVPETGTPEASTTPSVPTVSSDLTPAVVATDEPAPTVPSVAPRPPEHPADLTPAVGAASGEAAVPERPSVATEAGPDATDSATGDAPADYAAMGWGELQSHAADRSVYRPGMTRTGVEAALAALDDGADTETAIAAGRPDESDEPDESVSASTDTPPVPEHPADLTPAIGAANGEVDVPERPAEATDAPAVPDVPTDLTPAVSAAEGAVDVPDRPAEATADPEPEPELDTDVEDLLADTGFDDLAAADDEESAAEPELDPEVDDLLDSSFEERETDVEFARDTATEAFEDRFGQLFGADEAAVTRTVTSLAESSAADLFADPADERGGVERDRVQSITVDVENAEALLSMVEELTATRFRLEGALEDARSEETVDALSGLQSVTANLRKTVMDLRLMPFETATRDLQRLVRDTARAQDKQVALDVSGREVGLDRSVIDRLSAPLVHVVRNAVDHGIETPESREAIGKDAQGTVEVRAERARDGVVIEIEDDGRGIDVDAVRQRVVDNDLLSAEEASELPSEELYPYVFEPGFSTAEEVTDVSGRGVGMDVVDRVTADLGGSVEVESTPGEGTTVRLRLPITVAVAEVMFVQSGEERYGIPMTAIEEVDELDAVAGDRPLVRLAEALDTPGTHAETGVAVRLRPETRDVALQCDRVVETREVVIRPFEGALGEVPGVSGATLLGDGELVNIIDVATI</sequence>
<evidence type="ECO:0000256" key="3">
    <source>
        <dbReference type="ARBA" id="ARBA00021495"/>
    </source>
</evidence>
<dbReference type="Pfam" id="PF01627">
    <property type="entry name" value="Hpt"/>
    <property type="match status" value="1"/>
</dbReference>
<accession>A0A6B0GJQ9</accession>
<evidence type="ECO:0000256" key="10">
    <source>
        <dbReference type="ARBA" id="ARBA00023012"/>
    </source>
</evidence>
<evidence type="ECO:0000256" key="2">
    <source>
        <dbReference type="ARBA" id="ARBA00012438"/>
    </source>
</evidence>
<dbReference type="GO" id="GO:0000155">
    <property type="term" value="F:phosphorelay sensor kinase activity"/>
    <property type="evidence" value="ECO:0007669"/>
    <property type="project" value="InterPro"/>
</dbReference>
<dbReference type="EC" id="2.7.13.3" evidence="2"/>
<dbReference type="SUPFAM" id="SSF55874">
    <property type="entry name" value="ATPase domain of HSP90 chaperone/DNA topoisomerase II/histidine kinase"/>
    <property type="match status" value="1"/>
</dbReference>
<dbReference type="OrthoDB" id="293137at2157"/>
<dbReference type="InterPro" id="IPR036097">
    <property type="entry name" value="HisK_dim/P_sf"/>
</dbReference>
<feature type="compositionally biased region" description="Acidic residues" evidence="12">
    <location>
        <begin position="708"/>
        <end position="725"/>
    </location>
</feature>
<dbReference type="CDD" id="cd00088">
    <property type="entry name" value="HPT"/>
    <property type="match status" value="1"/>
</dbReference>
<keyword evidence="9" id="KW-0067">ATP-binding</keyword>
<feature type="compositionally biased region" description="Low complexity" evidence="12">
    <location>
        <begin position="364"/>
        <end position="373"/>
    </location>
</feature>
<evidence type="ECO:0000256" key="12">
    <source>
        <dbReference type="SAM" id="MobiDB-lite"/>
    </source>
</evidence>
<reference evidence="15 16" key="1">
    <citation type="submission" date="2019-12" db="EMBL/GenBank/DDBJ databases">
        <title>Halocatena pleomorpha gen. nov. sp. nov., an extremely halophilic archaeon of family Halobacteriaceae isolated from saltpan soil.</title>
        <authorList>
            <person name="Pal Y."/>
            <person name="Verma A."/>
            <person name="Krishnamurthi S."/>
            <person name="Kumar P."/>
        </authorList>
    </citation>
    <scope>NUCLEOTIDE SEQUENCE [LARGE SCALE GENOMIC DNA]</scope>
    <source>
        <strain evidence="15 16">JCM 16495</strain>
    </source>
</reference>
<dbReference type="Proteomes" id="UP000451471">
    <property type="component" value="Unassembled WGS sequence"/>
</dbReference>
<organism evidence="15 16">
    <name type="scientific">Halomarina oriensis</name>
    <dbReference type="NCBI Taxonomy" id="671145"/>
    <lineage>
        <taxon>Archaea</taxon>
        <taxon>Methanobacteriati</taxon>
        <taxon>Methanobacteriota</taxon>
        <taxon>Stenosarchaea group</taxon>
        <taxon>Halobacteria</taxon>
        <taxon>Halobacteriales</taxon>
        <taxon>Natronomonadaceae</taxon>
        <taxon>Halomarina</taxon>
    </lineage>
</organism>
<dbReference type="InterPro" id="IPR037006">
    <property type="entry name" value="CheA-like_homodim_sf"/>
</dbReference>
<dbReference type="Gene3D" id="2.30.30.40">
    <property type="entry name" value="SH3 Domains"/>
    <property type="match status" value="1"/>
</dbReference>
<dbReference type="InterPro" id="IPR008207">
    <property type="entry name" value="Sig_transdc_His_kin_Hpt_dom"/>
</dbReference>
<dbReference type="GO" id="GO:0005737">
    <property type="term" value="C:cytoplasm"/>
    <property type="evidence" value="ECO:0007669"/>
    <property type="project" value="InterPro"/>
</dbReference>
<evidence type="ECO:0000256" key="8">
    <source>
        <dbReference type="ARBA" id="ARBA00022777"/>
    </source>
</evidence>
<evidence type="ECO:0000256" key="7">
    <source>
        <dbReference type="ARBA" id="ARBA00022741"/>
    </source>
</evidence>
<keyword evidence="10" id="KW-0902">Two-component regulatory system</keyword>
<feature type="domain" description="HPt" evidence="14">
    <location>
        <begin position="1"/>
        <end position="100"/>
    </location>
</feature>
<feature type="compositionally biased region" description="Acidic residues" evidence="12">
    <location>
        <begin position="285"/>
        <end position="300"/>
    </location>
</feature>
<dbReference type="SUPFAM" id="SSF47226">
    <property type="entry name" value="Histidine-containing phosphotransfer domain, HPT domain"/>
    <property type="match status" value="1"/>
</dbReference>
<feature type="compositionally biased region" description="Acidic residues" evidence="12">
    <location>
        <begin position="140"/>
        <end position="155"/>
    </location>
</feature>
<gene>
    <name evidence="15" type="ORF">GQS65_00815</name>
</gene>
<feature type="modified residue" description="Phosphohistidine" evidence="11">
    <location>
        <position position="43"/>
    </location>
</feature>
<dbReference type="InterPro" id="IPR036890">
    <property type="entry name" value="HATPase_C_sf"/>
</dbReference>
<evidence type="ECO:0000256" key="9">
    <source>
        <dbReference type="ARBA" id="ARBA00022840"/>
    </source>
</evidence>
<dbReference type="Gene3D" id="3.30.565.10">
    <property type="entry name" value="Histidine kinase-like ATPase, C-terminal domain"/>
    <property type="match status" value="1"/>
</dbReference>
<evidence type="ECO:0000256" key="5">
    <source>
        <dbReference type="ARBA" id="ARBA00022553"/>
    </source>
</evidence>
<evidence type="ECO:0000259" key="13">
    <source>
        <dbReference type="PROSITE" id="PS50109"/>
    </source>
</evidence>
<dbReference type="PROSITE" id="PS50894">
    <property type="entry name" value="HPT"/>
    <property type="match status" value="1"/>
</dbReference>
<dbReference type="InterPro" id="IPR036061">
    <property type="entry name" value="CheW-like_dom_sf"/>
</dbReference>
<dbReference type="Pfam" id="PF02518">
    <property type="entry name" value="HATPase_c"/>
    <property type="match status" value="1"/>
</dbReference>
<feature type="region of interest" description="Disordered" evidence="12">
    <location>
        <begin position="588"/>
        <end position="725"/>
    </location>
</feature>
<dbReference type="PRINTS" id="PR00344">
    <property type="entry name" value="BCTRLSENSOR"/>
</dbReference>
<evidence type="ECO:0000256" key="1">
    <source>
        <dbReference type="ARBA" id="ARBA00000085"/>
    </source>
</evidence>
<feature type="compositionally biased region" description="Low complexity" evidence="12">
    <location>
        <begin position="466"/>
        <end position="488"/>
    </location>
</feature>
<keyword evidence="6" id="KW-0808">Transferase</keyword>
<dbReference type="PROSITE" id="PS50109">
    <property type="entry name" value="HIS_KIN"/>
    <property type="match status" value="1"/>
</dbReference>
<evidence type="ECO:0000256" key="4">
    <source>
        <dbReference type="ARBA" id="ARBA00022500"/>
    </source>
</evidence>
<feature type="compositionally biased region" description="Acidic residues" evidence="12">
    <location>
        <begin position="683"/>
        <end position="699"/>
    </location>
</feature>
<keyword evidence="8" id="KW-0418">Kinase</keyword>
<feature type="compositionally biased region" description="Basic and acidic residues" evidence="12">
    <location>
        <begin position="124"/>
        <end position="139"/>
    </location>
</feature>
<keyword evidence="16" id="KW-1185">Reference proteome</keyword>
<dbReference type="SMART" id="SM00073">
    <property type="entry name" value="HPT"/>
    <property type="match status" value="1"/>
</dbReference>
<keyword evidence="5 11" id="KW-0597">Phosphoprotein</keyword>
<dbReference type="InterPro" id="IPR004105">
    <property type="entry name" value="CheA-like_dim"/>
</dbReference>
<evidence type="ECO:0000313" key="15">
    <source>
        <dbReference type="EMBL" id="MWG33043.1"/>
    </source>
</evidence>
<dbReference type="RefSeq" id="WP_158202766.1">
    <property type="nucleotide sequence ID" value="NZ_WSZK01000001.1"/>
</dbReference>
<evidence type="ECO:0000259" key="14">
    <source>
        <dbReference type="PROSITE" id="PS50894"/>
    </source>
</evidence>
<protein>
    <recommendedName>
        <fullName evidence="3">Chemotaxis protein CheA</fullName>
        <ecNumber evidence="2">2.7.13.3</ecNumber>
    </recommendedName>
</protein>
<dbReference type="InterPro" id="IPR005467">
    <property type="entry name" value="His_kinase_dom"/>
</dbReference>
<dbReference type="Gene3D" id="1.20.120.160">
    <property type="entry name" value="HPT domain"/>
    <property type="match status" value="1"/>
</dbReference>
<dbReference type="PANTHER" id="PTHR43395:SF10">
    <property type="entry name" value="CHEMOTAXIS PROTEIN CHEA"/>
    <property type="match status" value="1"/>
</dbReference>
<dbReference type="EMBL" id="WSZK01000001">
    <property type="protein sequence ID" value="MWG33043.1"/>
    <property type="molecule type" value="Genomic_DNA"/>
</dbReference>
<dbReference type="SMART" id="SM00387">
    <property type="entry name" value="HATPase_c"/>
    <property type="match status" value="1"/>
</dbReference>
<comment type="caution">
    <text evidence="15">The sequence shown here is derived from an EMBL/GenBank/DDBJ whole genome shotgun (WGS) entry which is preliminary data.</text>
</comment>
<keyword evidence="7" id="KW-0547">Nucleotide-binding</keyword>
<dbReference type="SUPFAM" id="SSF47384">
    <property type="entry name" value="Homodimeric domain of signal transducing histidine kinase"/>
    <property type="match status" value="1"/>
</dbReference>
<feature type="region of interest" description="Disordered" evidence="12">
    <location>
        <begin position="285"/>
        <end position="551"/>
    </location>
</feature>
<dbReference type="Gene3D" id="1.10.287.560">
    <property type="entry name" value="Histidine kinase CheA-like, homodimeric domain"/>
    <property type="match status" value="1"/>
</dbReference>
<dbReference type="GO" id="GO:0005524">
    <property type="term" value="F:ATP binding"/>
    <property type="evidence" value="ECO:0007669"/>
    <property type="project" value="UniProtKB-KW"/>
</dbReference>
<dbReference type="GO" id="GO:0006935">
    <property type="term" value="P:chemotaxis"/>
    <property type="evidence" value="ECO:0007669"/>
    <property type="project" value="UniProtKB-KW"/>
</dbReference>
<dbReference type="InterPro" id="IPR003594">
    <property type="entry name" value="HATPase_dom"/>
</dbReference>
<comment type="catalytic activity">
    <reaction evidence="1">
        <text>ATP + protein L-histidine = ADP + protein N-phospho-L-histidine.</text>
        <dbReference type="EC" id="2.7.13.3"/>
    </reaction>
</comment>
<dbReference type="InterPro" id="IPR002545">
    <property type="entry name" value="CheW-lke_dom"/>
</dbReference>
<dbReference type="SMART" id="SM01231">
    <property type="entry name" value="H-kinase_dim"/>
    <property type="match status" value="1"/>
</dbReference>
<dbReference type="SMART" id="SM00260">
    <property type="entry name" value="CheW"/>
    <property type="match status" value="1"/>
</dbReference>
<feature type="domain" description="Histidine kinase" evidence="13">
    <location>
        <begin position="799"/>
        <end position="1045"/>
    </location>
</feature>
<evidence type="ECO:0000256" key="11">
    <source>
        <dbReference type="PROSITE-ProRule" id="PRU00110"/>
    </source>
</evidence>
<dbReference type="PANTHER" id="PTHR43395">
    <property type="entry name" value="SENSOR HISTIDINE KINASE CHEA"/>
    <property type="match status" value="1"/>
</dbReference>
<dbReference type="SUPFAM" id="SSF50341">
    <property type="entry name" value="CheW-like"/>
    <property type="match status" value="1"/>
</dbReference>
<evidence type="ECO:0000313" key="16">
    <source>
        <dbReference type="Proteomes" id="UP000451471"/>
    </source>
</evidence>
<name>A0A6B0GJQ9_9EURY</name>
<feature type="region of interest" description="Disordered" evidence="12">
    <location>
        <begin position="195"/>
        <end position="258"/>
    </location>
</feature>
<dbReference type="AlphaFoldDB" id="A0A6B0GJQ9"/>
<dbReference type="InterPro" id="IPR004358">
    <property type="entry name" value="Sig_transdc_His_kin-like_C"/>
</dbReference>
<dbReference type="FunFam" id="3.30.565.10:FF:000016">
    <property type="entry name" value="Chemotaxis protein CheA, putative"/>
    <property type="match status" value="1"/>
</dbReference>
<feature type="region of interest" description="Disordered" evidence="12">
    <location>
        <begin position="124"/>
        <end position="155"/>
    </location>
</feature>
<dbReference type="InterPro" id="IPR036641">
    <property type="entry name" value="HPT_dom_sf"/>
</dbReference>
<evidence type="ECO:0000256" key="6">
    <source>
        <dbReference type="ARBA" id="ARBA00022679"/>
    </source>
</evidence>
<dbReference type="InterPro" id="IPR051315">
    <property type="entry name" value="Bact_Chemotaxis_CheA"/>
</dbReference>
<dbReference type="Pfam" id="PF01584">
    <property type="entry name" value="CheW"/>
    <property type="match status" value="1"/>
</dbReference>
<proteinExistence type="predicted"/>